<feature type="active site" description="Proton acceptor" evidence="16">
    <location>
        <position position="290"/>
    </location>
</feature>
<protein>
    <recommendedName>
        <fullName evidence="6 15">Succinate dehydrogenase flavoprotein subunit</fullName>
        <ecNumber evidence="5 20">1.3.5.1</ecNumber>
    </recommendedName>
</protein>
<dbReference type="GO" id="GO:0008177">
    <property type="term" value="F:succinate dehydrogenase (quinone) activity"/>
    <property type="evidence" value="ECO:0007669"/>
    <property type="project" value="UniProtKB-EC"/>
</dbReference>
<dbReference type="SUPFAM" id="SSF46977">
    <property type="entry name" value="Succinate dehydrogenase/fumarate reductase flavoprotein C-terminal domain"/>
    <property type="match status" value="1"/>
</dbReference>
<evidence type="ECO:0000256" key="13">
    <source>
        <dbReference type="ARBA" id="ARBA00023136"/>
    </source>
</evidence>
<dbReference type="InterPro" id="IPR011281">
    <property type="entry name" value="Succ_DH_flav_su_fwd"/>
</dbReference>
<feature type="binding site" evidence="17">
    <location>
        <position position="402"/>
    </location>
    <ligand>
        <name>substrate</name>
    </ligand>
</feature>
<dbReference type="GO" id="GO:0006099">
    <property type="term" value="P:tricarboxylic acid cycle"/>
    <property type="evidence" value="ECO:0007669"/>
    <property type="project" value="UniProtKB-UniRule"/>
</dbReference>
<evidence type="ECO:0000256" key="8">
    <source>
        <dbReference type="ARBA" id="ARBA00022532"/>
    </source>
</evidence>
<evidence type="ECO:0000256" key="4">
    <source>
        <dbReference type="ARBA" id="ARBA00011294"/>
    </source>
</evidence>
<dbReference type="EC" id="1.3.5.1" evidence="5 20"/>
<comment type="pathway">
    <text evidence="2 20">Carbohydrate metabolism; tricarboxylic acid cycle; fumarate from succinate (bacterial route): step 1/1.</text>
</comment>
<evidence type="ECO:0000259" key="22">
    <source>
        <dbReference type="Pfam" id="PF02910"/>
    </source>
</evidence>
<keyword evidence="12 20" id="KW-0560">Oxidoreductase</keyword>
<dbReference type="NCBIfam" id="TIGR01816">
    <property type="entry name" value="sdhA_forward"/>
    <property type="match status" value="1"/>
</dbReference>
<dbReference type="FunFam" id="4.10.80.40:FF:000002">
    <property type="entry name" value="Succinate dehydrogenase [ubiquinone] flavoprotein subunit, mitochondrial"/>
    <property type="match status" value="1"/>
</dbReference>
<keyword evidence="7 20" id="KW-0813">Transport</keyword>
<dbReference type="Gene3D" id="4.10.80.40">
    <property type="entry name" value="succinate dehydrogenase protein domain"/>
    <property type="match status" value="1"/>
</dbReference>
<dbReference type="FunFam" id="3.50.50.60:FF:000026">
    <property type="entry name" value="Succinate dehydrogenase flavoprotein subunit"/>
    <property type="match status" value="1"/>
</dbReference>
<keyword evidence="20" id="KW-1003">Cell membrane</keyword>
<dbReference type="PRINTS" id="PR00368">
    <property type="entry name" value="FADPNR"/>
</dbReference>
<evidence type="ECO:0000256" key="20">
    <source>
        <dbReference type="RuleBase" id="RU362051"/>
    </source>
</evidence>
<keyword evidence="11 20" id="KW-0249">Electron transport</keyword>
<evidence type="ECO:0000256" key="12">
    <source>
        <dbReference type="ARBA" id="ARBA00023002"/>
    </source>
</evidence>
<keyword evidence="13 20" id="KW-0472">Membrane</keyword>
<dbReference type="Gene3D" id="3.50.50.60">
    <property type="entry name" value="FAD/NAD(P)-binding domain"/>
    <property type="match status" value="1"/>
</dbReference>
<dbReference type="PRINTS" id="PR00411">
    <property type="entry name" value="PNDRDTASEI"/>
</dbReference>
<accession>A0A2S7K678</accession>
<dbReference type="InterPro" id="IPR030664">
    <property type="entry name" value="SdhA/FrdA/AprA"/>
</dbReference>
<dbReference type="EMBL" id="PJCH01000005">
    <property type="protein sequence ID" value="PQA87981.1"/>
    <property type="molecule type" value="Genomic_DNA"/>
</dbReference>
<evidence type="ECO:0000259" key="21">
    <source>
        <dbReference type="Pfam" id="PF00890"/>
    </source>
</evidence>
<dbReference type="Gene3D" id="3.90.700.10">
    <property type="entry name" value="Succinate dehydrogenase/fumarate reductase flavoprotein, catalytic domain"/>
    <property type="match status" value="1"/>
</dbReference>
<reference evidence="23 24" key="1">
    <citation type="submission" date="2017-12" db="EMBL/GenBank/DDBJ databases">
        <authorList>
            <person name="Hurst M.R.H."/>
        </authorList>
    </citation>
    <scope>NUCLEOTIDE SEQUENCE [LARGE SCALE GENOMIC DNA]</scope>
    <source>
        <strain evidence="23 24">SY-3-19</strain>
    </source>
</reference>
<feature type="binding site" evidence="17">
    <location>
        <position position="258"/>
    </location>
    <ligand>
        <name>substrate</name>
    </ligand>
</feature>
<feature type="binding site" evidence="18">
    <location>
        <position position="225"/>
    </location>
    <ligand>
        <name>FAD</name>
        <dbReference type="ChEBI" id="CHEBI:57692"/>
    </ligand>
</feature>
<evidence type="ECO:0000256" key="5">
    <source>
        <dbReference type="ARBA" id="ARBA00012792"/>
    </source>
</evidence>
<dbReference type="UniPathway" id="UPA00223">
    <property type="reaction ID" value="UER01005"/>
</dbReference>
<feature type="binding site" evidence="18">
    <location>
        <position position="391"/>
    </location>
    <ligand>
        <name>FAD</name>
        <dbReference type="ChEBI" id="CHEBI:57692"/>
    </ligand>
</feature>
<comment type="similarity">
    <text evidence="3 20">Belongs to the FAD-dependent oxidoreductase 2 family. FRD/SDH subfamily.</text>
</comment>
<evidence type="ECO:0000256" key="2">
    <source>
        <dbReference type="ARBA" id="ARBA00004894"/>
    </source>
</evidence>
<feature type="binding site" evidence="17">
    <location>
        <position position="357"/>
    </location>
    <ligand>
        <name>substrate</name>
    </ligand>
</feature>
<dbReference type="GO" id="GO:0050660">
    <property type="term" value="F:flavin adenine dinucleotide binding"/>
    <property type="evidence" value="ECO:0007669"/>
    <property type="project" value="UniProtKB-UniRule"/>
</dbReference>
<comment type="subunit">
    <text evidence="4">Part of an enzyme complex containing four subunits: a flavoprotein, an iron-sulfur, cytochrome b-556, and a hydrophobic anchor protein.</text>
</comment>
<dbReference type="PANTHER" id="PTHR11632">
    <property type="entry name" value="SUCCINATE DEHYDROGENASE 2 FLAVOPROTEIN SUBUNIT"/>
    <property type="match status" value="1"/>
</dbReference>
<comment type="caution">
    <text evidence="23">The sequence shown here is derived from an EMBL/GenBank/DDBJ whole genome shotgun (WGS) entry which is preliminary data.</text>
</comment>
<feature type="binding site" evidence="18">
    <location>
        <begin position="18"/>
        <end position="23"/>
    </location>
    <ligand>
        <name>FAD</name>
        <dbReference type="ChEBI" id="CHEBI:57692"/>
    </ligand>
</feature>
<comment type="cofactor">
    <cofactor evidence="18">
        <name>FAD</name>
        <dbReference type="ChEBI" id="CHEBI:57692"/>
    </cofactor>
    <text evidence="18">Flavinylated by SdhE, about 5% flavinylation occurs in the absence of SdhE.</text>
</comment>
<evidence type="ECO:0000256" key="10">
    <source>
        <dbReference type="ARBA" id="ARBA00022827"/>
    </source>
</evidence>
<keyword evidence="9 18" id="KW-0285">Flavoprotein</keyword>
<organism evidence="23 24">
    <name type="scientific">Hyphococcus luteus</name>
    <dbReference type="NCBI Taxonomy" id="2058213"/>
    <lineage>
        <taxon>Bacteria</taxon>
        <taxon>Pseudomonadati</taxon>
        <taxon>Pseudomonadota</taxon>
        <taxon>Alphaproteobacteria</taxon>
        <taxon>Parvularculales</taxon>
        <taxon>Parvularculaceae</taxon>
        <taxon>Hyphococcus</taxon>
    </lineage>
</organism>
<dbReference type="RefSeq" id="WP_104829226.1">
    <property type="nucleotide sequence ID" value="NZ_PJCH01000005.1"/>
</dbReference>
<keyword evidence="20" id="KW-0997">Cell inner membrane</keyword>
<dbReference type="FunFam" id="3.90.700.10:FF:000001">
    <property type="entry name" value="Mitochondrial succinate dehydrogenase flavoprotein subunit"/>
    <property type="match status" value="1"/>
</dbReference>
<dbReference type="OrthoDB" id="9806724at2"/>
<dbReference type="SUPFAM" id="SSF51905">
    <property type="entry name" value="FAD/NAD(P)-binding domain"/>
    <property type="match status" value="1"/>
</dbReference>
<proteinExistence type="inferred from homology"/>
<dbReference type="InterPro" id="IPR003952">
    <property type="entry name" value="FRD_SDH_FAD_BS"/>
</dbReference>
<evidence type="ECO:0000256" key="14">
    <source>
        <dbReference type="ARBA" id="ARBA00049220"/>
    </source>
</evidence>
<sequence length="595" mass="64926">MSSSYEIVDHEYDVVVVGAGGAGLRATLGAAQAGLKTACVTKVFPTRSHTVAAQGGISASLGNMGEDDWRWHMYDTVKGSDWLGDQDAIEYLCRHAPAAVYELEHWGVPFSRTEEGKIYQRAFGGMTKNYGEGQVQRTCAAADRTGHAILHTLYGQSVKQNAKFFIEHFALDLIMSEDGECRGVISWELDTGIIHRFAAKMVILATGGYGRTYFSCTSAHTCTGDGNAMVLRAGLPLQDMEFVQFHPTGIYGAGVLITEGARGEGGYLTNSEGERFMERYAPSAKDLASRDVVSRSMTIEIREGRGVGPNKDHIHLNLNHLDPKVLASRLPGISESAKIFAGVDVTKEPIPVIPTVHYNMGGIPTNYHGEVVTKRGEDSDASVPGLMAIGEAACVSVHGANRLGSNSLIDLVVFGRAAGLRCGELVKADGAVPDLPKAATDEALARLDKFRHAKGSTPTAALRGQMQRVMQEDCAVFRTEETLQQGCKRIREVYDAMPDIGVSDRSLIWNTDLVETLEFDNLIAQAIVTMEGAANRKESRGAHAREDYPDRDDANWMKHTAAWFANGKATIDYRPVHSYTMSDEIKYIEPKKRVY</sequence>
<feature type="binding site" evidence="18">
    <location>
        <begin position="407"/>
        <end position="408"/>
    </location>
    <ligand>
        <name>FAD</name>
        <dbReference type="ChEBI" id="CHEBI:57692"/>
    </ligand>
</feature>
<dbReference type="NCBIfam" id="TIGR01812">
    <property type="entry name" value="sdhA_frdA_Gneg"/>
    <property type="match status" value="1"/>
</dbReference>
<feature type="domain" description="Fumarate reductase/succinate dehydrogenase flavoprotein-like C-terminal" evidence="22">
    <location>
        <begin position="464"/>
        <end position="595"/>
    </location>
</feature>
<dbReference type="PROSITE" id="PS00504">
    <property type="entry name" value="FRD_SDH_FAD_BINDING"/>
    <property type="match status" value="1"/>
</dbReference>
<dbReference type="PANTHER" id="PTHR11632:SF51">
    <property type="entry name" value="SUCCINATE DEHYDROGENASE [UBIQUINONE] FLAVOPROTEIN SUBUNIT, MITOCHONDRIAL"/>
    <property type="match status" value="1"/>
</dbReference>
<dbReference type="GO" id="GO:0005886">
    <property type="term" value="C:plasma membrane"/>
    <property type="evidence" value="ECO:0007669"/>
    <property type="project" value="UniProtKB-SubCell"/>
</dbReference>
<dbReference type="InterPro" id="IPR003953">
    <property type="entry name" value="FAD-dep_OxRdtase_2_FAD-bd"/>
</dbReference>
<dbReference type="Proteomes" id="UP000239504">
    <property type="component" value="Unassembled WGS sequence"/>
</dbReference>
<evidence type="ECO:0000313" key="24">
    <source>
        <dbReference type="Proteomes" id="UP000239504"/>
    </source>
</evidence>
<feature type="binding site" evidence="18">
    <location>
        <begin position="41"/>
        <end position="56"/>
    </location>
    <ligand>
        <name>FAD</name>
        <dbReference type="ChEBI" id="CHEBI:57692"/>
    </ligand>
</feature>
<dbReference type="Pfam" id="PF00890">
    <property type="entry name" value="FAD_binding_2"/>
    <property type="match status" value="1"/>
</dbReference>
<evidence type="ECO:0000313" key="23">
    <source>
        <dbReference type="EMBL" id="PQA87981.1"/>
    </source>
</evidence>
<keyword evidence="8 20" id="KW-0816">Tricarboxylic acid cycle</keyword>
<evidence type="ECO:0000256" key="18">
    <source>
        <dbReference type="PIRSR" id="PIRSR611281-3"/>
    </source>
</evidence>
<dbReference type="GO" id="GO:0022900">
    <property type="term" value="P:electron transport chain"/>
    <property type="evidence" value="ECO:0007669"/>
    <property type="project" value="UniProtKB-UniRule"/>
</dbReference>
<dbReference type="FunFam" id="1.20.58.100:FF:000001">
    <property type="entry name" value="Succinate dehydrogenase flavoprotein subunit (SdhA)"/>
    <property type="match status" value="1"/>
</dbReference>
<evidence type="ECO:0000256" key="7">
    <source>
        <dbReference type="ARBA" id="ARBA00022448"/>
    </source>
</evidence>
<dbReference type="PIRSF" id="PIRSF000171">
    <property type="entry name" value="SDHA_APRA_LASPO"/>
    <property type="match status" value="1"/>
</dbReference>
<feature type="domain" description="FAD-dependent oxidoreductase 2 FAD-binding" evidence="21">
    <location>
        <begin position="13"/>
        <end position="408"/>
    </location>
</feature>
<dbReference type="SUPFAM" id="SSF56425">
    <property type="entry name" value="Succinate dehydrogenase/fumarate reductase flavoprotein, catalytic domain"/>
    <property type="match status" value="1"/>
</dbReference>
<evidence type="ECO:0000256" key="6">
    <source>
        <dbReference type="ARBA" id="ARBA00019965"/>
    </source>
</evidence>
<evidence type="ECO:0000256" key="3">
    <source>
        <dbReference type="ARBA" id="ARBA00008040"/>
    </source>
</evidence>
<dbReference type="GO" id="GO:0009055">
    <property type="term" value="F:electron transfer activity"/>
    <property type="evidence" value="ECO:0007669"/>
    <property type="project" value="TreeGrafter"/>
</dbReference>
<gene>
    <name evidence="23" type="ORF">CW354_06495</name>
</gene>
<evidence type="ECO:0000256" key="19">
    <source>
        <dbReference type="PIRSR" id="PIRSR611281-4"/>
    </source>
</evidence>
<feature type="binding site" evidence="17">
    <location>
        <position position="246"/>
    </location>
    <ligand>
        <name>substrate</name>
    </ligand>
</feature>
<dbReference type="InterPro" id="IPR036188">
    <property type="entry name" value="FAD/NAD-bd_sf"/>
</dbReference>
<evidence type="ECO:0000256" key="11">
    <source>
        <dbReference type="ARBA" id="ARBA00022982"/>
    </source>
</evidence>
<dbReference type="InterPro" id="IPR037099">
    <property type="entry name" value="Fum_R/Succ_DH_flav-like_C_sf"/>
</dbReference>
<dbReference type="Gene3D" id="1.20.58.100">
    <property type="entry name" value="Fumarate reductase/succinate dehydrogenase flavoprotein-like, C-terminal domain"/>
    <property type="match status" value="1"/>
</dbReference>
<dbReference type="InterPro" id="IPR014006">
    <property type="entry name" value="Succ_Dhase_FrdA_Gneg"/>
</dbReference>
<evidence type="ECO:0000256" key="16">
    <source>
        <dbReference type="PIRSR" id="PIRSR000171-1"/>
    </source>
</evidence>
<dbReference type="Pfam" id="PF02910">
    <property type="entry name" value="Succ_DH_flav_C"/>
    <property type="match status" value="1"/>
</dbReference>
<evidence type="ECO:0000256" key="17">
    <source>
        <dbReference type="PIRSR" id="PIRSR611281-2"/>
    </source>
</evidence>
<comment type="catalytic activity">
    <reaction evidence="14 20">
        <text>a quinone + succinate = fumarate + a quinol</text>
        <dbReference type="Rhea" id="RHEA:40523"/>
        <dbReference type="ChEBI" id="CHEBI:24646"/>
        <dbReference type="ChEBI" id="CHEBI:29806"/>
        <dbReference type="ChEBI" id="CHEBI:30031"/>
        <dbReference type="ChEBI" id="CHEBI:132124"/>
        <dbReference type="EC" id="1.3.5.1"/>
    </reaction>
</comment>
<evidence type="ECO:0000256" key="9">
    <source>
        <dbReference type="ARBA" id="ARBA00022630"/>
    </source>
</evidence>
<keyword evidence="10 18" id="KW-0274">FAD</keyword>
<dbReference type="AlphaFoldDB" id="A0A2S7K678"/>
<dbReference type="InterPro" id="IPR015939">
    <property type="entry name" value="Fum_Rdtase/Succ_DH_flav-like_C"/>
</dbReference>
<comment type="subcellular location">
    <subcellularLocation>
        <location evidence="1 20">Cell inner membrane</location>
        <topology evidence="1 20">Peripheral membrane protein</topology>
        <orientation evidence="1 20">Cytoplasmic side</orientation>
    </subcellularLocation>
</comment>
<evidence type="ECO:0000256" key="15">
    <source>
        <dbReference type="NCBIfam" id="TIGR01816"/>
    </source>
</evidence>
<name>A0A2S7K678_9PROT</name>
<dbReference type="InterPro" id="IPR027477">
    <property type="entry name" value="Succ_DH/fumarate_Rdtase_cat_sf"/>
</dbReference>
<evidence type="ECO:0000256" key="1">
    <source>
        <dbReference type="ARBA" id="ARBA00004515"/>
    </source>
</evidence>
<keyword evidence="24" id="KW-1185">Reference proteome</keyword>
<feature type="modified residue" description="Tele-8alpha-FAD histidine" evidence="19">
    <location>
        <position position="49"/>
    </location>
</feature>